<feature type="transmembrane region" description="Helical" evidence="5">
    <location>
        <begin position="274"/>
        <end position="293"/>
    </location>
</feature>
<feature type="transmembrane region" description="Helical" evidence="5">
    <location>
        <begin position="300"/>
        <end position="321"/>
    </location>
</feature>
<reference evidence="7 8" key="2">
    <citation type="journal article" date="2011" name="J. Bacteriol.">
        <title>Complete genome sequence of strain HTCC2503T of Parvularcula bermudensis, the type species of the order "Parvularculales" in the class Alphaproteobacteria.</title>
        <authorList>
            <person name="Oh H.M."/>
            <person name="Kang I."/>
            <person name="Vergin K.L."/>
            <person name="Kang D."/>
            <person name="Rhee K.H."/>
            <person name="Giovannoni S.J."/>
            <person name="Cho J.C."/>
        </authorList>
    </citation>
    <scope>NUCLEOTIDE SEQUENCE [LARGE SCALE GENOMIC DNA]</scope>
    <source>
        <strain evidence="8">ATCC BAA-594 / HTCC2503 / KCTC 12087</strain>
    </source>
</reference>
<dbReference type="GO" id="GO:0005262">
    <property type="term" value="F:calcium channel activity"/>
    <property type="evidence" value="ECO:0007669"/>
    <property type="project" value="TreeGrafter"/>
</dbReference>
<gene>
    <name evidence="7" type="ordered locus">PB2503_12104</name>
</gene>
<dbReference type="Proteomes" id="UP000001302">
    <property type="component" value="Chromosome"/>
</dbReference>
<feature type="domain" description="Sodium/calcium exchanger membrane region" evidence="6">
    <location>
        <begin position="5"/>
        <end position="144"/>
    </location>
</feature>
<feature type="transmembrane region" description="Helical" evidence="5">
    <location>
        <begin position="68"/>
        <end position="94"/>
    </location>
</feature>
<accession>E0TEJ1</accession>
<feature type="transmembrane region" description="Helical" evidence="5">
    <location>
        <begin position="210"/>
        <end position="232"/>
    </location>
</feature>
<dbReference type="PANTHER" id="PTHR10846:SF8">
    <property type="entry name" value="INNER MEMBRANE PROTEIN YRBG"/>
    <property type="match status" value="1"/>
</dbReference>
<sequence>MVIDLILIGVGITILLVAGDFLVRGAVGIATRLGIPSLLIGLTIVAFGTSAPELVVSINAVVTGDNGIAVGNIVGSNIANVFLVLGLPALISAISLSGPGLGRHGSVMLAATAGFAFAVYGWGQLDTAIGIFFLLAIALYVVAIVVAAMRPGTAPPPVVDGDVSVSAEEAQSFKPILLTLIGLVGLPIGANLLVTSGATLAMDLGVREELVGLTLIAFGTSLPELATVIAAARKAEASVAVGNVIGSNIFNILFVGGAMGVFGTTVFSDPGTKIYDVPAMVVAALALAIPLYLRMTITRTVGILFILAYIAYIVIISVKAAPGGALL</sequence>
<keyword evidence="8" id="KW-1185">Reference proteome</keyword>
<dbReference type="AlphaFoldDB" id="E0TEJ1"/>
<evidence type="ECO:0000313" key="8">
    <source>
        <dbReference type="Proteomes" id="UP000001302"/>
    </source>
</evidence>
<keyword evidence="2 5" id="KW-0812">Transmembrane</keyword>
<evidence type="ECO:0000256" key="1">
    <source>
        <dbReference type="ARBA" id="ARBA00004141"/>
    </source>
</evidence>
<dbReference type="InterPro" id="IPR004837">
    <property type="entry name" value="NaCa_Exmemb"/>
</dbReference>
<dbReference type="Pfam" id="PF01699">
    <property type="entry name" value="Na_Ca_ex"/>
    <property type="match status" value="2"/>
</dbReference>
<feature type="transmembrane region" description="Helical" evidence="5">
    <location>
        <begin position="176"/>
        <end position="198"/>
    </location>
</feature>
<dbReference type="PANTHER" id="PTHR10846">
    <property type="entry name" value="SODIUM/POTASSIUM/CALCIUM EXCHANGER"/>
    <property type="match status" value="1"/>
</dbReference>
<dbReference type="GO" id="GO:0005886">
    <property type="term" value="C:plasma membrane"/>
    <property type="evidence" value="ECO:0007669"/>
    <property type="project" value="TreeGrafter"/>
</dbReference>
<feature type="transmembrane region" description="Helical" evidence="5">
    <location>
        <begin position="239"/>
        <end position="262"/>
    </location>
</feature>
<dbReference type="InterPro" id="IPR044880">
    <property type="entry name" value="NCX_ion-bd_dom_sf"/>
</dbReference>
<feature type="transmembrane region" description="Helical" evidence="5">
    <location>
        <begin position="106"/>
        <end position="123"/>
    </location>
</feature>
<evidence type="ECO:0000259" key="6">
    <source>
        <dbReference type="Pfam" id="PF01699"/>
    </source>
</evidence>
<comment type="subcellular location">
    <subcellularLocation>
        <location evidence="1">Membrane</location>
        <topology evidence="1">Multi-pass membrane protein</topology>
    </subcellularLocation>
</comment>
<evidence type="ECO:0000256" key="2">
    <source>
        <dbReference type="ARBA" id="ARBA00022692"/>
    </source>
</evidence>
<dbReference type="GO" id="GO:0006874">
    <property type="term" value="P:intracellular calcium ion homeostasis"/>
    <property type="evidence" value="ECO:0007669"/>
    <property type="project" value="TreeGrafter"/>
</dbReference>
<dbReference type="NCBIfam" id="TIGR00367">
    <property type="entry name" value="calcium/sodium antiporter"/>
    <property type="match status" value="1"/>
</dbReference>
<dbReference type="STRING" id="314260.PB2503_12104"/>
<keyword evidence="4 5" id="KW-0472">Membrane</keyword>
<evidence type="ECO:0000313" key="7">
    <source>
        <dbReference type="EMBL" id="ADM10463.1"/>
    </source>
</evidence>
<feature type="transmembrane region" description="Helical" evidence="5">
    <location>
        <begin position="6"/>
        <end position="27"/>
    </location>
</feature>
<feature type="domain" description="Sodium/calcium exchanger membrane region" evidence="6">
    <location>
        <begin position="176"/>
        <end position="316"/>
    </location>
</feature>
<dbReference type="GO" id="GO:0008273">
    <property type="term" value="F:calcium, potassium:sodium antiporter activity"/>
    <property type="evidence" value="ECO:0007669"/>
    <property type="project" value="TreeGrafter"/>
</dbReference>
<dbReference type="RefSeq" id="WP_013301437.1">
    <property type="nucleotide sequence ID" value="NC_014414.1"/>
</dbReference>
<feature type="transmembrane region" description="Helical" evidence="5">
    <location>
        <begin position="129"/>
        <end position="149"/>
    </location>
</feature>
<evidence type="ECO:0000256" key="3">
    <source>
        <dbReference type="ARBA" id="ARBA00022989"/>
    </source>
</evidence>
<protein>
    <submittedName>
        <fullName evidence="7">K+-dependent Na+/Ca+ exchanger related-protein</fullName>
    </submittedName>
</protein>
<dbReference type="InterPro" id="IPR004481">
    <property type="entry name" value="K/Na/Ca-exchanger"/>
</dbReference>
<proteinExistence type="predicted"/>
<reference evidence="8" key="1">
    <citation type="submission" date="2010-08" db="EMBL/GenBank/DDBJ databases">
        <title>Genome sequence of Parvularcula bermudensis HTCC2503.</title>
        <authorList>
            <person name="Kang D.-M."/>
            <person name="Oh H.-M."/>
            <person name="Cho J.-C."/>
        </authorList>
    </citation>
    <scope>NUCLEOTIDE SEQUENCE [LARGE SCALE GENOMIC DNA]</scope>
    <source>
        <strain evidence="8">ATCC BAA-594 / HTCC2503 / KCTC 12087</strain>
    </source>
</reference>
<evidence type="ECO:0000256" key="4">
    <source>
        <dbReference type="ARBA" id="ARBA00023136"/>
    </source>
</evidence>
<feature type="transmembrane region" description="Helical" evidence="5">
    <location>
        <begin position="39"/>
        <end position="62"/>
    </location>
</feature>
<organism evidence="7 8">
    <name type="scientific">Parvularcula bermudensis (strain ATCC BAA-594 / HTCC2503 / KCTC 12087)</name>
    <dbReference type="NCBI Taxonomy" id="314260"/>
    <lineage>
        <taxon>Bacteria</taxon>
        <taxon>Pseudomonadati</taxon>
        <taxon>Pseudomonadota</taxon>
        <taxon>Alphaproteobacteria</taxon>
        <taxon>Parvularculales</taxon>
        <taxon>Parvularculaceae</taxon>
        <taxon>Parvularcula</taxon>
    </lineage>
</organism>
<name>E0TEJ1_PARBH</name>
<dbReference type="eggNOG" id="COG0530">
    <property type="taxonomic scope" value="Bacteria"/>
</dbReference>
<dbReference type="EMBL" id="CP002156">
    <property type="protein sequence ID" value="ADM10463.1"/>
    <property type="molecule type" value="Genomic_DNA"/>
</dbReference>
<dbReference type="KEGG" id="pbr:PB2503_12104"/>
<evidence type="ECO:0000256" key="5">
    <source>
        <dbReference type="SAM" id="Phobius"/>
    </source>
</evidence>
<dbReference type="HOGENOM" id="CLU_007948_0_3_5"/>
<dbReference type="Gene3D" id="1.20.1420.30">
    <property type="entry name" value="NCX, central ion-binding region"/>
    <property type="match status" value="1"/>
</dbReference>
<dbReference type="OrthoDB" id="9794225at2"/>
<keyword evidence="3 5" id="KW-1133">Transmembrane helix</keyword>